<sequence length="83" mass="9764">MSRFTKEFRVIPKAAWVVAWFAYLCLTVPVFFFVAPTDPEIGKWPRWGQALCVYGMFLFVVAWVALIGYVYGDAKRRQMRYVM</sequence>
<name>A0A7V8NTK1_9BACT</name>
<keyword evidence="1" id="KW-0472">Membrane</keyword>
<keyword evidence="1" id="KW-0812">Transmembrane</keyword>
<comment type="caution">
    <text evidence="2">The sequence shown here is derived from an EMBL/GenBank/DDBJ whole genome shotgun (WGS) entry which is preliminary data.</text>
</comment>
<feature type="transmembrane region" description="Helical" evidence="1">
    <location>
        <begin position="14"/>
        <end position="35"/>
    </location>
</feature>
<feature type="non-terminal residue" evidence="2">
    <location>
        <position position="83"/>
    </location>
</feature>
<accession>A0A7V8NTK1</accession>
<keyword evidence="1" id="KW-1133">Transmembrane helix</keyword>
<gene>
    <name evidence="2" type="ORF">HRJ53_19845</name>
</gene>
<protein>
    <submittedName>
        <fullName evidence="2">Uncharacterized protein</fullName>
    </submittedName>
</protein>
<proteinExistence type="predicted"/>
<organism evidence="2 3">
    <name type="scientific">Candidatus Acidiferrum panamense</name>
    <dbReference type="NCBI Taxonomy" id="2741543"/>
    <lineage>
        <taxon>Bacteria</taxon>
        <taxon>Pseudomonadati</taxon>
        <taxon>Acidobacteriota</taxon>
        <taxon>Terriglobia</taxon>
        <taxon>Candidatus Acidiferrales</taxon>
        <taxon>Candidatus Acidiferrum</taxon>
    </lineage>
</organism>
<dbReference type="EMBL" id="JACDQQ010001900">
    <property type="protein sequence ID" value="MBA0087243.1"/>
    <property type="molecule type" value="Genomic_DNA"/>
</dbReference>
<evidence type="ECO:0000256" key="1">
    <source>
        <dbReference type="SAM" id="Phobius"/>
    </source>
</evidence>
<keyword evidence="3" id="KW-1185">Reference proteome</keyword>
<dbReference type="AlphaFoldDB" id="A0A7V8NTK1"/>
<evidence type="ECO:0000313" key="3">
    <source>
        <dbReference type="Proteomes" id="UP000567293"/>
    </source>
</evidence>
<feature type="transmembrane region" description="Helical" evidence="1">
    <location>
        <begin position="47"/>
        <end position="71"/>
    </location>
</feature>
<reference evidence="2" key="1">
    <citation type="submission" date="2020-06" db="EMBL/GenBank/DDBJ databases">
        <title>Legume-microbial interactions unlock mineral nutrients during tropical forest succession.</title>
        <authorList>
            <person name="Epihov D.Z."/>
        </authorList>
    </citation>
    <scope>NUCLEOTIDE SEQUENCE [LARGE SCALE GENOMIC DNA]</scope>
    <source>
        <strain evidence="2">Pan2503</strain>
    </source>
</reference>
<dbReference type="Proteomes" id="UP000567293">
    <property type="component" value="Unassembled WGS sequence"/>
</dbReference>
<evidence type="ECO:0000313" key="2">
    <source>
        <dbReference type="EMBL" id="MBA0087243.1"/>
    </source>
</evidence>